<feature type="transmembrane region" description="Helical" evidence="2">
    <location>
        <begin position="33"/>
        <end position="54"/>
    </location>
</feature>
<protein>
    <submittedName>
        <fullName evidence="3">Uncharacterized protein</fullName>
    </submittedName>
</protein>
<dbReference type="EMBL" id="CP001686">
    <property type="protein sequence ID" value="ACV05674.1"/>
    <property type="molecule type" value="Genomic_DNA"/>
</dbReference>
<proteinExistence type="predicted"/>
<feature type="region of interest" description="Disordered" evidence="1">
    <location>
        <begin position="1"/>
        <end position="23"/>
    </location>
</feature>
<accession>C7NLK8</accession>
<dbReference type="KEGG" id="kse:Ksed_06080"/>
<organism evidence="3 4">
    <name type="scientific">Kytococcus sedentarius (strain ATCC 14392 / DSM 20547 / JCM 11482 / CCUG 33030 / NBRC 15357 / NCTC 11040 / CCM 314 / 541)</name>
    <name type="common">Micrococcus sedentarius</name>
    <dbReference type="NCBI Taxonomy" id="478801"/>
    <lineage>
        <taxon>Bacteria</taxon>
        <taxon>Bacillati</taxon>
        <taxon>Actinomycetota</taxon>
        <taxon>Actinomycetes</taxon>
        <taxon>Micrococcales</taxon>
        <taxon>Kytococcaceae</taxon>
        <taxon>Kytococcus</taxon>
    </lineage>
</organism>
<reference evidence="3 4" key="1">
    <citation type="journal article" date="2009" name="Stand. Genomic Sci.">
        <title>Complete genome sequence of Kytococcus sedentarius type strain (541).</title>
        <authorList>
            <person name="Sims D."/>
            <person name="Brettin T."/>
            <person name="Detter J.C."/>
            <person name="Han C."/>
            <person name="Lapidus A."/>
            <person name="Copeland A."/>
            <person name="Glavina Del Rio T."/>
            <person name="Nolan M."/>
            <person name="Chen F."/>
            <person name="Lucas S."/>
            <person name="Tice H."/>
            <person name="Cheng J.F."/>
            <person name="Bruce D."/>
            <person name="Goodwin L."/>
            <person name="Pitluck S."/>
            <person name="Ovchinnikova G."/>
            <person name="Pati A."/>
            <person name="Ivanova N."/>
            <person name="Mavrommatis K."/>
            <person name="Chen A."/>
            <person name="Palaniappan K."/>
            <person name="D'haeseleer P."/>
            <person name="Chain P."/>
            <person name="Bristow J."/>
            <person name="Eisen J.A."/>
            <person name="Markowitz V."/>
            <person name="Hugenholtz P."/>
            <person name="Schneider S."/>
            <person name="Goker M."/>
            <person name="Pukall R."/>
            <person name="Kyrpides N.C."/>
            <person name="Klenk H.P."/>
        </authorList>
    </citation>
    <scope>NUCLEOTIDE SEQUENCE [LARGE SCALE GENOMIC DNA]</scope>
    <source>
        <strain evidence="4">ATCC 14392 / DSM 20547 / JCM 11482 / CCUG 33030 / NBRC 15357 / NCTC 11040 / CCM 314 / 541</strain>
    </source>
</reference>
<dbReference type="STRING" id="478801.Ksed_06080"/>
<evidence type="ECO:0000256" key="1">
    <source>
        <dbReference type="SAM" id="MobiDB-lite"/>
    </source>
</evidence>
<dbReference type="Proteomes" id="UP000006666">
    <property type="component" value="Chromosome"/>
</dbReference>
<gene>
    <name evidence="3" type="ordered locus">Ksed_06080</name>
</gene>
<keyword evidence="4" id="KW-1185">Reference proteome</keyword>
<sequence>MATTTHAAAPESATHGGDDEGIKKHRMSPAVHAALFILLGIIVSLVIIGIWPLMEILGNDVDTSKP</sequence>
<evidence type="ECO:0000313" key="3">
    <source>
        <dbReference type="EMBL" id="ACV05674.1"/>
    </source>
</evidence>
<dbReference type="HOGENOM" id="CLU_2825501_0_0_11"/>
<keyword evidence="2" id="KW-0812">Transmembrane</keyword>
<keyword evidence="2" id="KW-1133">Transmembrane helix</keyword>
<evidence type="ECO:0000256" key="2">
    <source>
        <dbReference type="SAM" id="Phobius"/>
    </source>
</evidence>
<name>C7NLK8_KYTSD</name>
<evidence type="ECO:0000313" key="4">
    <source>
        <dbReference type="Proteomes" id="UP000006666"/>
    </source>
</evidence>
<keyword evidence="2" id="KW-0472">Membrane</keyword>
<dbReference type="AlphaFoldDB" id="C7NLK8"/>